<feature type="transmembrane region" description="Helical" evidence="2">
    <location>
        <begin position="215"/>
        <end position="239"/>
    </location>
</feature>
<keyword evidence="2" id="KW-1133">Transmembrane helix</keyword>
<dbReference type="SMART" id="SM00456">
    <property type="entry name" value="WW"/>
    <property type="match status" value="1"/>
</dbReference>
<proteinExistence type="predicted"/>
<keyword evidence="5" id="KW-1185">Reference proteome</keyword>
<feature type="compositionally biased region" description="Low complexity" evidence="1">
    <location>
        <begin position="276"/>
        <end position="298"/>
    </location>
</feature>
<dbReference type="STRING" id="2880.D8LMI9"/>
<dbReference type="PROSITE" id="PS01159">
    <property type="entry name" value="WW_DOMAIN_1"/>
    <property type="match status" value="1"/>
</dbReference>
<dbReference type="OrthoDB" id="3938324at2759"/>
<dbReference type="EMBL" id="FN648596">
    <property type="protein sequence ID" value="CBN77599.1"/>
    <property type="molecule type" value="Genomic_DNA"/>
</dbReference>
<dbReference type="Pfam" id="PF00397">
    <property type="entry name" value="WW"/>
    <property type="match status" value="1"/>
</dbReference>
<dbReference type="InParanoid" id="D8LMI9"/>
<reference evidence="4 5" key="1">
    <citation type="journal article" date="2010" name="Nature">
        <title>The Ectocarpus genome and the independent evolution of multicellularity in brown algae.</title>
        <authorList>
            <person name="Cock J.M."/>
            <person name="Sterck L."/>
            <person name="Rouze P."/>
            <person name="Scornet D."/>
            <person name="Allen A.E."/>
            <person name="Amoutzias G."/>
            <person name="Anthouard V."/>
            <person name="Artiguenave F."/>
            <person name="Aury J.M."/>
            <person name="Badger J.H."/>
            <person name="Beszteri B."/>
            <person name="Billiau K."/>
            <person name="Bonnet E."/>
            <person name="Bothwell J.H."/>
            <person name="Bowler C."/>
            <person name="Boyen C."/>
            <person name="Brownlee C."/>
            <person name="Carrano C.J."/>
            <person name="Charrier B."/>
            <person name="Cho G.Y."/>
            <person name="Coelho S.M."/>
            <person name="Collen J."/>
            <person name="Corre E."/>
            <person name="Da Silva C."/>
            <person name="Delage L."/>
            <person name="Delaroque N."/>
            <person name="Dittami S.M."/>
            <person name="Doulbeau S."/>
            <person name="Elias M."/>
            <person name="Farnham G."/>
            <person name="Gachon C.M."/>
            <person name="Gschloessl B."/>
            <person name="Heesch S."/>
            <person name="Jabbari K."/>
            <person name="Jubin C."/>
            <person name="Kawai H."/>
            <person name="Kimura K."/>
            <person name="Kloareg B."/>
            <person name="Kupper F.C."/>
            <person name="Lang D."/>
            <person name="Le Bail A."/>
            <person name="Leblanc C."/>
            <person name="Lerouge P."/>
            <person name="Lohr M."/>
            <person name="Lopez P.J."/>
            <person name="Martens C."/>
            <person name="Maumus F."/>
            <person name="Michel G."/>
            <person name="Miranda-Saavedra D."/>
            <person name="Morales J."/>
            <person name="Moreau H."/>
            <person name="Motomura T."/>
            <person name="Nagasato C."/>
            <person name="Napoli C.A."/>
            <person name="Nelson D.R."/>
            <person name="Nyvall-Collen P."/>
            <person name="Peters A.F."/>
            <person name="Pommier C."/>
            <person name="Potin P."/>
            <person name="Poulain J."/>
            <person name="Quesneville H."/>
            <person name="Read B."/>
            <person name="Rensing S.A."/>
            <person name="Ritter A."/>
            <person name="Rousvoal S."/>
            <person name="Samanta M."/>
            <person name="Samson G."/>
            <person name="Schroeder D.C."/>
            <person name="Segurens B."/>
            <person name="Strittmatter M."/>
            <person name="Tonon T."/>
            <person name="Tregear J.W."/>
            <person name="Valentin K."/>
            <person name="von Dassow P."/>
            <person name="Yamagishi T."/>
            <person name="Van de Peer Y."/>
            <person name="Wincker P."/>
        </authorList>
    </citation>
    <scope>NUCLEOTIDE SEQUENCE [LARGE SCALE GENOMIC DNA]</scope>
    <source>
        <strain evidence="5">Ec32 / CCAP1310/4</strain>
    </source>
</reference>
<keyword evidence="2" id="KW-0472">Membrane</keyword>
<dbReference type="PROSITE" id="PS50020">
    <property type="entry name" value="WW_DOMAIN_2"/>
    <property type="match status" value="1"/>
</dbReference>
<accession>D8LMI9</accession>
<dbReference type="InterPro" id="IPR036020">
    <property type="entry name" value="WW_dom_sf"/>
</dbReference>
<organism evidence="4 5">
    <name type="scientific">Ectocarpus siliculosus</name>
    <name type="common">Brown alga</name>
    <name type="synonym">Conferva siliculosa</name>
    <dbReference type="NCBI Taxonomy" id="2880"/>
    <lineage>
        <taxon>Eukaryota</taxon>
        <taxon>Sar</taxon>
        <taxon>Stramenopiles</taxon>
        <taxon>Ochrophyta</taxon>
        <taxon>PX clade</taxon>
        <taxon>Phaeophyceae</taxon>
        <taxon>Ectocarpales</taxon>
        <taxon>Ectocarpaceae</taxon>
        <taxon>Ectocarpus</taxon>
    </lineage>
</organism>
<feature type="transmembrane region" description="Helical" evidence="2">
    <location>
        <begin position="170"/>
        <end position="195"/>
    </location>
</feature>
<evidence type="ECO:0000259" key="3">
    <source>
        <dbReference type="PROSITE" id="PS50020"/>
    </source>
</evidence>
<dbReference type="Gene3D" id="2.20.70.10">
    <property type="match status" value="1"/>
</dbReference>
<evidence type="ECO:0000313" key="4">
    <source>
        <dbReference type="EMBL" id="CBN77599.1"/>
    </source>
</evidence>
<feature type="transmembrane region" description="Helical" evidence="2">
    <location>
        <begin position="76"/>
        <end position="97"/>
    </location>
</feature>
<dbReference type="AlphaFoldDB" id="D8LMI9"/>
<feature type="region of interest" description="Disordered" evidence="1">
    <location>
        <begin position="20"/>
        <end position="59"/>
    </location>
</feature>
<dbReference type="SUPFAM" id="SSF51045">
    <property type="entry name" value="WW domain"/>
    <property type="match status" value="1"/>
</dbReference>
<feature type="domain" description="WW" evidence="3">
    <location>
        <begin position="4"/>
        <end position="37"/>
    </location>
</feature>
<gene>
    <name evidence="4" type="ORF">Esi_0004_0234</name>
</gene>
<feature type="region of interest" description="Disordered" evidence="1">
    <location>
        <begin position="266"/>
        <end position="309"/>
    </location>
</feature>
<dbReference type="InterPro" id="IPR001202">
    <property type="entry name" value="WW_dom"/>
</dbReference>
<evidence type="ECO:0000313" key="5">
    <source>
        <dbReference type="Proteomes" id="UP000002630"/>
    </source>
</evidence>
<evidence type="ECO:0000256" key="1">
    <source>
        <dbReference type="SAM" id="MobiDB-lite"/>
    </source>
</evidence>
<feature type="transmembrane region" description="Helical" evidence="2">
    <location>
        <begin position="138"/>
        <end position="158"/>
    </location>
</feature>
<dbReference type="CDD" id="cd00201">
    <property type="entry name" value="WW"/>
    <property type="match status" value="1"/>
</dbReference>
<name>D8LMI9_ECTSI</name>
<protein>
    <submittedName>
        <fullName evidence="4">Neural cell expressed, developmentally down-regulated 4-like, isoform CRA_e</fullName>
    </submittedName>
</protein>
<keyword evidence="2" id="KW-0812">Transmembrane</keyword>
<sequence length="342" mass="35771">MSAPPLPDFWSEERDAKGRTYFSNHRTQETTWERPVVSVPQGEPDLPPPYGGNAAPRAAAAPPQAARSGPCCTPRLTFWISCALGWVVWVFAVAASADDKWAKIDGFDIGAGDEDILDDCDSSDDVCSLYKAFTAMQFIAAVVVSVSMVLFTLALFRPAAGLKCCSVKSLAIAAGSLMMAFAFFEMLAFVLIIVIEKELDGDFNSGFGFGEADLGATFGVAVVAVVLGVVQAVSVLTFARSSGDGPFFKCFNECMTMNNAPYAAAVPTQQQPPPQQQQQQQPPLRTAVFASAASTQAPAPAPTGPAIPAAAAPVPAGPVPAEPASTLGMTFFFSSGQRPGGG</sequence>
<evidence type="ECO:0000256" key="2">
    <source>
        <dbReference type="SAM" id="Phobius"/>
    </source>
</evidence>
<dbReference type="EMBL" id="FN649728">
    <property type="protein sequence ID" value="CBN77599.1"/>
    <property type="molecule type" value="Genomic_DNA"/>
</dbReference>
<dbReference type="Proteomes" id="UP000002630">
    <property type="component" value="Linkage Group LG03"/>
</dbReference>